<evidence type="ECO:0000313" key="8">
    <source>
        <dbReference type="Proteomes" id="UP001375370"/>
    </source>
</evidence>
<dbReference type="Proteomes" id="UP001375370">
    <property type="component" value="Chromosome"/>
</dbReference>
<keyword evidence="8" id="KW-1185">Reference proteome</keyword>
<dbReference type="RefSeq" id="WP_338737048.1">
    <property type="nucleotide sequence ID" value="NZ_CP146612.1"/>
</dbReference>
<keyword evidence="4" id="KW-0411">Iron-sulfur</keyword>
<evidence type="ECO:0000259" key="6">
    <source>
        <dbReference type="Pfam" id="PF12345"/>
    </source>
</evidence>
<dbReference type="PANTHER" id="PTHR43728:SF1">
    <property type="entry name" value="FE-S OXIDOREDUCTASE"/>
    <property type="match status" value="1"/>
</dbReference>
<evidence type="ECO:0000256" key="4">
    <source>
        <dbReference type="ARBA" id="ARBA00023014"/>
    </source>
</evidence>
<keyword evidence="3" id="KW-0408">Iron</keyword>
<dbReference type="InterPro" id="IPR007197">
    <property type="entry name" value="rSAM"/>
</dbReference>
<dbReference type="NCBIfam" id="TIGR04167">
    <property type="entry name" value="rSAM_SeCys"/>
    <property type="match status" value="1"/>
</dbReference>
<sequence length="326" mass="35793">MPKQSDTMTEKYNFGTWMTAHDLSLHPVGIETLWLNITRLCNQACHHCHLSASPEMPLHMSKAVMDACLSVIASNAAIRSVDITGGAPELHPGFEALVGAIRHLDKKVTVRHNLTVTLDGHPLTGESRTYLPEFFAANRVELLASMPAWEKDAADQIRGRGVFEKSLKSLRQLNAVGYGSRPELILKLVTNHDGPLSATKRVLLESRFHEVLGEYGIKFNDLLTVTNIPAGRYATDLQRTGGYDEYMNGLIQASDETAIKAATCRTLVSVGPDGRLYDCDFNLALDRGLNPDTSQTIFEFDYDRLINRTINFAGHCFACSAGAGSG</sequence>
<feature type="domain" description="Arsenosugar biosynthesis radical SAM protein ArsS-like C-terminal" evidence="6">
    <location>
        <begin position="201"/>
        <end position="325"/>
    </location>
</feature>
<dbReference type="InterPro" id="IPR024521">
    <property type="entry name" value="ArsS-like_C"/>
</dbReference>
<feature type="domain" description="Radical SAM core" evidence="5">
    <location>
        <begin position="36"/>
        <end position="178"/>
    </location>
</feature>
<dbReference type="InterPro" id="IPR026351">
    <property type="entry name" value="rSAM_ArsS-like"/>
</dbReference>
<dbReference type="SFLD" id="SFLDS00029">
    <property type="entry name" value="Radical_SAM"/>
    <property type="match status" value="1"/>
</dbReference>
<dbReference type="InterPro" id="IPR058240">
    <property type="entry name" value="rSAM_sf"/>
</dbReference>
<dbReference type="Pfam" id="PF12345">
    <property type="entry name" value="DUF3641"/>
    <property type="match status" value="1"/>
</dbReference>
<dbReference type="InterPro" id="IPR013785">
    <property type="entry name" value="Aldolase_TIM"/>
</dbReference>
<evidence type="ECO:0000256" key="2">
    <source>
        <dbReference type="ARBA" id="ARBA00022723"/>
    </source>
</evidence>
<dbReference type="Pfam" id="PF04055">
    <property type="entry name" value="Radical_SAM"/>
    <property type="match status" value="1"/>
</dbReference>
<gene>
    <name evidence="7" type="primary">arsS</name>
    <name evidence="7" type="ORF">V8247_06565</name>
</gene>
<keyword evidence="2" id="KW-0479">Metal-binding</keyword>
<dbReference type="SUPFAM" id="SSF102114">
    <property type="entry name" value="Radical SAM enzymes"/>
    <property type="match status" value="1"/>
</dbReference>
<dbReference type="EMBL" id="CP146612">
    <property type="protein sequence ID" value="WWX24919.1"/>
    <property type="molecule type" value="Genomic_DNA"/>
</dbReference>
<proteinExistence type="predicted"/>
<evidence type="ECO:0000313" key="7">
    <source>
        <dbReference type="EMBL" id="WWX24919.1"/>
    </source>
</evidence>
<protein>
    <submittedName>
        <fullName evidence="7">Arsenosugar biosynthesis radical SAM (Seleno)protein ArsS</fullName>
    </submittedName>
</protein>
<dbReference type="CDD" id="cd01335">
    <property type="entry name" value="Radical_SAM"/>
    <property type="match status" value="1"/>
</dbReference>
<organism evidence="7 8">
    <name type="scientific">Candidatus Dehalogenimonas loeffleri</name>
    <dbReference type="NCBI Taxonomy" id="3127115"/>
    <lineage>
        <taxon>Bacteria</taxon>
        <taxon>Bacillati</taxon>
        <taxon>Chloroflexota</taxon>
        <taxon>Dehalococcoidia</taxon>
        <taxon>Dehalococcoidales</taxon>
        <taxon>Dehalococcoidaceae</taxon>
        <taxon>Dehalogenimonas</taxon>
    </lineage>
</organism>
<evidence type="ECO:0000259" key="5">
    <source>
        <dbReference type="Pfam" id="PF04055"/>
    </source>
</evidence>
<evidence type="ECO:0000256" key="3">
    <source>
        <dbReference type="ARBA" id="ARBA00023004"/>
    </source>
</evidence>
<reference evidence="7 8" key="1">
    <citation type="submission" date="2024-03" db="EMBL/GenBank/DDBJ databases">
        <title>A Dehalogenimonas Isolated from Estuarine Sediments Dihaloeliminates Chlorinated Alkanes.</title>
        <authorList>
            <person name="Yang Y."/>
            <person name="Wang H."/>
        </authorList>
    </citation>
    <scope>NUCLEOTIDE SEQUENCE [LARGE SCALE GENOMIC DNA]</scope>
    <source>
        <strain evidence="7 8">W</strain>
    </source>
</reference>
<dbReference type="PANTHER" id="PTHR43728">
    <property type="entry name" value="SLR0304 PROTEIN"/>
    <property type="match status" value="1"/>
</dbReference>
<accession>A0ABZ2J5J0</accession>
<dbReference type="Gene3D" id="3.20.20.70">
    <property type="entry name" value="Aldolase class I"/>
    <property type="match status" value="1"/>
</dbReference>
<keyword evidence="1" id="KW-0949">S-adenosyl-L-methionine</keyword>
<evidence type="ECO:0000256" key="1">
    <source>
        <dbReference type="ARBA" id="ARBA00022691"/>
    </source>
</evidence>
<name>A0ABZ2J5J0_9CHLR</name>